<dbReference type="CDD" id="cd00093">
    <property type="entry name" value="HTH_XRE"/>
    <property type="match status" value="1"/>
</dbReference>
<dbReference type="InterPro" id="IPR001387">
    <property type="entry name" value="Cro/C1-type_HTH"/>
</dbReference>
<dbReference type="PROSITE" id="PS50943">
    <property type="entry name" value="HTH_CROC1"/>
    <property type="match status" value="1"/>
</dbReference>
<proteinExistence type="predicted"/>
<reference evidence="2" key="1">
    <citation type="journal article" date="2021" name="Proc. Natl. Acad. Sci. U.S.A.">
        <title>A Catalog of Tens of Thousands of Viruses from Human Metagenomes Reveals Hidden Associations with Chronic Diseases.</title>
        <authorList>
            <person name="Tisza M.J."/>
            <person name="Buck C.B."/>
        </authorList>
    </citation>
    <scope>NUCLEOTIDE SEQUENCE</scope>
    <source>
        <strain evidence="2">CtUPB15</strain>
    </source>
</reference>
<sequence length="77" mass="8700">MVCGKVEVIINAMVASCLSPQEIAEKAGVSVSIVYRIRKGYMVKMERFGKVCRALGITPDQAIDYERMKRYREERGA</sequence>
<keyword evidence="2" id="KW-0238">DNA-binding</keyword>
<organism evidence="2">
    <name type="scientific">Myoviridae sp. ctUPB15</name>
    <dbReference type="NCBI Taxonomy" id="2825116"/>
    <lineage>
        <taxon>Viruses</taxon>
        <taxon>Duplodnaviria</taxon>
        <taxon>Heunggongvirae</taxon>
        <taxon>Uroviricota</taxon>
        <taxon>Caudoviricetes</taxon>
    </lineage>
</organism>
<protein>
    <submittedName>
        <fullName evidence="2">Cro/C1-type HTH DNA-binding domain protein</fullName>
    </submittedName>
</protein>
<accession>A0A8S5PU61</accession>
<evidence type="ECO:0000313" key="2">
    <source>
        <dbReference type="EMBL" id="DAE10606.1"/>
    </source>
</evidence>
<dbReference type="EMBL" id="BK015516">
    <property type="protein sequence ID" value="DAE10606.1"/>
    <property type="molecule type" value="Genomic_DNA"/>
</dbReference>
<dbReference type="Gene3D" id="1.10.260.40">
    <property type="entry name" value="lambda repressor-like DNA-binding domains"/>
    <property type="match status" value="1"/>
</dbReference>
<dbReference type="Pfam" id="PF01381">
    <property type="entry name" value="HTH_3"/>
    <property type="match status" value="1"/>
</dbReference>
<name>A0A8S5PU61_9CAUD</name>
<dbReference type="GO" id="GO:0003677">
    <property type="term" value="F:DNA binding"/>
    <property type="evidence" value="ECO:0007669"/>
    <property type="project" value="UniProtKB-KW"/>
</dbReference>
<feature type="domain" description="HTH cro/C1-type" evidence="1">
    <location>
        <begin position="18"/>
        <end position="62"/>
    </location>
</feature>
<dbReference type="InterPro" id="IPR010982">
    <property type="entry name" value="Lambda_DNA-bd_dom_sf"/>
</dbReference>
<evidence type="ECO:0000259" key="1">
    <source>
        <dbReference type="PROSITE" id="PS50943"/>
    </source>
</evidence>
<dbReference type="SUPFAM" id="SSF47413">
    <property type="entry name" value="lambda repressor-like DNA-binding domains"/>
    <property type="match status" value="1"/>
</dbReference>